<keyword evidence="5 9" id="KW-0547">Nucleotide-binding</keyword>
<dbReference type="FunFam" id="1.10.510.10:FF:000321">
    <property type="entry name" value="Bent, isoform C"/>
    <property type="match status" value="1"/>
</dbReference>
<dbReference type="SUPFAM" id="SSF56112">
    <property type="entry name" value="Protein kinase-like (PK-like)"/>
    <property type="match status" value="1"/>
</dbReference>
<dbReference type="OrthoDB" id="6070751at2759"/>
<feature type="domain" description="Ig-like" evidence="12">
    <location>
        <begin position="42"/>
        <end position="131"/>
    </location>
</feature>
<dbReference type="GO" id="GO:0004672">
    <property type="term" value="F:protein kinase activity"/>
    <property type="evidence" value="ECO:0007669"/>
    <property type="project" value="InterPro"/>
</dbReference>
<organism evidence="14 15">
    <name type="scientific">Synaphobranchus kaupii</name>
    <name type="common">Kaup's arrowtooth eel</name>
    <dbReference type="NCBI Taxonomy" id="118154"/>
    <lineage>
        <taxon>Eukaryota</taxon>
        <taxon>Metazoa</taxon>
        <taxon>Chordata</taxon>
        <taxon>Craniata</taxon>
        <taxon>Vertebrata</taxon>
        <taxon>Euteleostomi</taxon>
        <taxon>Actinopterygii</taxon>
        <taxon>Neopterygii</taxon>
        <taxon>Teleostei</taxon>
        <taxon>Anguilliformes</taxon>
        <taxon>Synaphobranchidae</taxon>
        <taxon>Synaphobranchus</taxon>
    </lineage>
</organism>
<evidence type="ECO:0000256" key="10">
    <source>
        <dbReference type="SAM" id="MobiDB-lite"/>
    </source>
</evidence>
<feature type="domain" description="Ig-like" evidence="12">
    <location>
        <begin position="1053"/>
        <end position="1144"/>
    </location>
</feature>
<dbReference type="GO" id="GO:0045989">
    <property type="term" value="P:positive regulation of striated muscle contraction"/>
    <property type="evidence" value="ECO:0007669"/>
    <property type="project" value="UniProtKB-ARBA"/>
</dbReference>
<dbReference type="FunFam" id="2.60.40.10:FF:000107">
    <property type="entry name" value="Myosin, light chain kinase a"/>
    <property type="match status" value="1"/>
</dbReference>
<evidence type="ECO:0000259" key="11">
    <source>
        <dbReference type="PROSITE" id="PS50011"/>
    </source>
</evidence>
<dbReference type="PANTHER" id="PTHR47633">
    <property type="entry name" value="IMMUNOGLOBULIN"/>
    <property type="match status" value="1"/>
</dbReference>
<dbReference type="EMBL" id="JAINUF010000004">
    <property type="protein sequence ID" value="KAJ8364584.1"/>
    <property type="molecule type" value="Genomic_DNA"/>
</dbReference>
<dbReference type="CDD" id="cd14103">
    <property type="entry name" value="STKc_MLCK"/>
    <property type="match status" value="1"/>
</dbReference>
<evidence type="ECO:0000256" key="5">
    <source>
        <dbReference type="ARBA" id="ARBA00022741"/>
    </source>
</evidence>
<dbReference type="Proteomes" id="UP001152622">
    <property type="component" value="Chromosome 4"/>
</dbReference>
<evidence type="ECO:0000256" key="9">
    <source>
        <dbReference type="PROSITE-ProRule" id="PRU10141"/>
    </source>
</evidence>
<dbReference type="CDD" id="cd00063">
    <property type="entry name" value="FN3"/>
    <property type="match status" value="1"/>
</dbReference>
<feature type="domain" description="Fibronectin type-III" evidence="13">
    <location>
        <begin position="593"/>
        <end position="694"/>
    </location>
</feature>
<keyword evidence="7" id="KW-1015">Disulfide bond</keyword>
<dbReference type="InterPro" id="IPR000719">
    <property type="entry name" value="Prot_kinase_dom"/>
</dbReference>
<dbReference type="SMART" id="SM00408">
    <property type="entry name" value="IGc2"/>
    <property type="match status" value="5"/>
</dbReference>
<dbReference type="PROSITE" id="PS50853">
    <property type="entry name" value="FN3"/>
    <property type="match status" value="1"/>
</dbReference>
<dbReference type="InterPro" id="IPR003961">
    <property type="entry name" value="FN3_dom"/>
</dbReference>
<gene>
    <name evidence="14" type="ORF">SKAU_G00134150</name>
</gene>
<feature type="domain" description="Ig-like" evidence="12">
    <location>
        <begin position="495"/>
        <end position="585"/>
    </location>
</feature>
<dbReference type="InterPro" id="IPR017441">
    <property type="entry name" value="Protein_kinase_ATP_BS"/>
</dbReference>
<dbReference type="SMART" id="SM00409">
    <property type="entry name" value="IG"/>
    <property type="match status" value="5"/>
</dbReference>
<dbReference type="FunFam" id="2.60.40.10:FF:000080">
    <property type="entry name" value="Myosin light chain kinase, smooth muscle"/>
    <property type="match status" value="1"/>
</dbReference>
<dbReference type="Gene3D" id="1.10.510.10">
    <property type="entry name" value="Transferase(Phosphotransferase) domain 1"/>
    <property type="match status" value="1"/>
</dbReference>
<dbReference type="SMART" id="SM00060">
    <property type="entry name" value="FN3"/>
    <property type="match status" value="1"/>
</dbReference>
<dbReference type="Pfam" id="PF07679">
    <property type="entry name" value="I-set"/>
    <property type="match status" value="5"/>
</dbReference>
<comment type="subcellular location">
    <subcellularLocation>
        <location evidence="1">Cytoplasm</location>
        <location evidence="1">Myofibril</location>
    </subcellularLocation>
</comment>
<dbReference type="PROSITE" id="PS50835">
    <property type="entry name" value="IG_LIKE"/>
    <property type="match status" value="5"/>
</dbReference>
<dbReference type="GO" id="GO:0055013">
    <property type="term" value="P:cardiac muscle cell development"/>
    <property type="evidence" value="ECO:0007669"/>
    <property type="project" value="UniProtKB-ARBA"/>
</dbReference>
<feature type="domain" description="Ig-like" evidence="12">
    <location>
        <begin position="156"/>
        <end position="246"/>
    </location>
</feature>
<evidence type="ECO:0000256" key="7">
    <source>
        <dbReference type="ARBA" id="ARBA00023157"/>
    </source>
</evidence>
<dbReference type="InterPro" id="IPR011009">
    <property type="entry name" value="Kinase-like_dom_sf"/>
</dbReference>
<dbReference type="SUPFAM" id="SSF48726">
    <property type="entry name" value="Immunoglobulin"/>
    <property type="match status" value="5"/>
</dbReference>
<dbReference type="Pfam" id="PF00041">
    <property type="entry name" value="fn3"/>
    <property type="match status" value="1"/>
</dbReference>
<feature type="domain" description="Ig-like" evidence="12">
    <location>
        <begin position="337"/>
        <end position="422"/>
    </location>
</feature>
<evidence type="ECO:0000313" key="15">
    <source>
        <dbReference type="Proteomes" id="UP001152622"/>
    </source>
</evidence>
<dbReference type="GO" id="GO:0060298">
    <property type="term" value="P:positive regulation of sarcomere organization"/>
    <property type="evidence" value="ECO:0007669"/>
    <property type="project" value="UniProtKB-ARBA"/>
</dbReference>
<feature type="compositionally biased region" description="Polar residues" evidence="10">
    <location>
        <begin position="1017"/>
        <end position="1035"/>
    </location>
</feature>
<keyword evidence="15" id="KW-1185">Reference proteome</keyword>
<dbReference type="FunFam" id="2.60.40.10:FF:000425">
    <property type="entry name" value="Myosin light chain kinase"/>
    <property type="match status" value="1"/>
</dbReference>
<evidence type="ECO:0000256" key="1">
    <source>
        <dbReference type="ARBA" id="ARBA00004657"/>
    </source>
</evidence>
<dbReference type="SMART" id="SM00220">
    <property type="entry name" value="S_TKc"/>
    <property type="match status" value="1"/>
</dbReference>
<dbReference type="PROSITE" id="PS00107">
    <property type="entry name" value="PROTEIN_KINASE_ATP"/>
    <property type="match status" value="1"/>
</dbReference>
<feature type="region of interest" description="Disordered" evidence="10">
    <location>
        <begin position="1017"/>
        <end position="1037"/>
    </location>
</feature>
<reference evidence="14" key="1">
    <citation type="journal article" date="2023" name="Science">
        <title>Genome structures resolve the early diversification of teleost fishes.</title>
        <authorList>
            <person name="Parey E."/>
            <person name="Louis A."/>
            <person name="Montfort J."/>
            <person name="Bouchez O."/>
            <person name="Roques C."/>
            <person name="Iampietro C."/>
            <person name="Lluch J."/>
            <person name="Castinel A."/>
            <person name="Donnadieu C."/>
            <person name="Desvignes T."/>
            <person name="Floi Bucao C."/>
            <person name="Jouanno E."/>
            <person name="Wen M."/>
            <person name="Mejri S."/>
            <person name="Dirks R."/>
            <person name="Jansen H."/>
            <person name="Henkel C."/>
            <person name="Chen W.J."/>
            <person name="Zahm M."/>
            <person name="Cabau C."/>
            <person name="Klopp C."/>
            <person name="Thompson A.W."/>
            <person name="Robinson-Rechavi M."/>
            <person name="Braasch I."/>
            <person name="Lecointre G."/>
            <person name="Bobe J."/>
            <person name="Postlethwait J.H."/>
            <person name="Berthelot C."/>
            <person name="Roest Crollius H."/>
            <person name="Guiguen Y."/>
        </authorList>
    </citation>
    <scope>NUCLEOTIDE SEQUENCE</scope>
    <source>
        <strain evidence="14">WJC10195</strain>
    </source>
</reference>
<dbReference type="InterPro" id="IPR007110">
    <property type="entry name" value="Ig-like_dom"/>
</dbReference>
<keyword evidence="8" id="KW-0393">Immunoglobulin domain</keyword>
<evidence type="ECO:0000256" key="3">
    <source>
        <dbReference type="ARBA" id="ARBA00022490"/>
    </source>
</evidence>
<dbReference type="InterPro" id="IPR003598">
    <property type="entry name" value="Ig_sub2"/>
</dbReference>
<evidence type="ECO:0008006" key="16">
    <source>
        <dbReference type="Google" id="ProtNLM"/>
    </source>
</evidence>
<name>A0A9Q1FR87_SYNKA</name>
<dbReference type="Gene3D" id="2.60.40.10">
    <property type="entry name" value="Immunoglobulins"/>
    <property type="match status" value="6"/>
</dbReference>
<dbReference type="PROSITE" id="PS00108">
    <property type="entry name" value="PROTEIN_KINASE_ST"/>
    <property type="match status" value="1"/>
</dbReference>
<comment type="caution">
    <text evidence="14">The sequence shown here is derived from an EMBL/GenBank/DDBJ whole genome shotgun (WGS) entry which is preliminary data.</text>
</comment>
<dbReference type="GO" id="GO:0005524">
    <property type="term" value="F:ATP binding"/>
    <property type="evidence" value="ECO:0007669"/>
    <property type="project" value="UniProtKB-UniRule"/>
</dbReference>
<dbReference type="PANTHER" id="PTHR47633:SF9">
    <property type="entry name" value="NON-SPECIFIC SERINE_THREONINE PROTEIN KINASE"/>
    <property type="match status" value="1"/>
</dbReference>
<keyword evidence="6 9" id="KW-0067">ATP-binding</keyword>
<dbReference type="FunFam" id="2.60.40.10:FF:000032">
    <property type="entry name" value="palladin isoform X1"/>
    <property type="match status" value="1"/>
</dbReference>
<feature type="binding site" evidence="9">
    <location>
        <position position="745"/>
    </location>
    <ligand>
        <name>ATP</name>
        <dbReference type="ChEBI" id="CHEBI:30616"/>
    </ligand>
</feature>
<evidence type="ECO:0000313" key="14">
    <source>
        <dbReference type="EMBL" id="KAJ8364584.1"/>
    </source>
</evidence>
<dbReference type="InterPro" id="IPR013783">
    <property type="entry name" value="Ig-like_fold"/>
</dbReference>
<dbReference type="Gene3D" id="3.30.200.20">
    <property type="entry name" value="Phosphorylase Kinase, domain 1"/>
    <property type="match status" value="1"/>
</dbReference>
<dbReference type="Pfam" id="PF00069">
    <property type="entry name" value="Pkinase"/>
    <property type="match status" value="1"/>
</dbReference>
<dbReference type="GO" id="GO:0003007">
    <property type="term" value="P:heart morphogenesis"/>
    <property type="evidence" value="ECO:0007669"/>
    <property type="project" value="UniProtKB-ARBA"/>
</dbReference>
<keyword evidence="4" id="KW-0677">Repeat</keyword>
<dbReference type="InterPro" id="IPR003599">
    <property type="entry name" value="Ig_sub"/>
</dbReference>
<proteinExistence type="inferred from homology"/>
<evidence type="ECO:0000259" key="13">
    <source>
        <dbReference type="PROSITE" id="PS50853"/>
    </source>
</evidence>
<dbReference type="FunFam" id="2.60.40.10:FF:001127">
    <property type="entry name" value="Myosin, light chain kinase a"/>
    <property type="match status" value="1"/>
</dbReference>
<evidence type="ECO:0000256" key="8">
    <source>
        <dbReference type="ARBA" id="ARBA00023319"/>
    </source>
</evidence>
<evidence type="ECO:0000256" key="6">
    <source>
        <dbReference type="ARBA" id="ARBA00022840"/>
    </source>
</evidence>
<comment type="similarity">
    <text evidence="2">Belongs to the protein kinase superfamily. CAMK Ser/Thr protein kinase family.</text>
</comment>
<dbReference type="InterPro" id="IPR036116">
    <property type="entry name" value="FN3_sf"/>
</dbReference>
<dbReference type="InterPro" id="IPR013098">
    <property type="entry name" value="Ig_I-set"/>
</dbReference>
<sequence>MRSLQEDTPSLLFLQSPASMSSLLRQTGSRRHRSPTSQEEAPFFLLPPRNAAVYFGDTAAFYVKVQGQPEPTVVFSISGVPVAPSGQYYFRQLGRGIHIFTVTNVNHTNAGRYVCVVTNCAGQVQASFRLQLKDQERQRPVQRVLRRVHSWGESHPRFVSKPYAVTVKEGDRVEFKARVTGRPSPSVTWLKDCVPLPGRSAACCSFSAGFHLLELQAVHREDQGLYTCQLHSAAGESSASAQLTVTDQSFCSRPNPNYTANHDSLNVVLPPALLTERGCGDFARIQLTPSTATQENSASRRVLENGPAVRNTTFKSRMEERTVSEDKSALVRPLEAPQFTKPLDDCSVEEGGDIILRGVITGTQPLRVSWLHNGSTVNFGDSSFDGSIATIVVRECLPEDAGAYTCVAENRGGKASSSAAVYVRDIDSICGINKKKSPALLSNCVIGIKITKDPCTVQNNNLNVERLTSDKVLTKNSSPRKVITPKRRVFSGTDPPVQLKEPPEQVEVRVGKQAQLQCSFSSSFPVASCWIHNKQQVVNSFRTQVESNNWGSRLLISEARPDDAGSYTIVVRDRRGSAHHSVILSVIDRPERPASCPVISQLSSSSLVLSWSGPCYDGGSAVTGYVLEVRREGPGRSGEWNEVTGRCKSTSYRVRSGLEPQGEYRFRVKAYNTVGVSEPSQESDSIRMDTTGEVVEEPQEYIDITIDTTNKVTDHYDVRKKLGVGKFGQVFLLTHKETGRLCAGKFYKARGSKDKEAARREIELMNHLHHRKLVQCLGAYDSVRQIVMIMEYIAGGELFERIVDETFEHTEPTSVRYVQQILEGVQYIHQQGIVHLDLKPENIVCVNTTGSLIKIIDFGLASKLDPTTPLRVLHGTPEFVAPEVIGYEPVGLATDMWSIGVICYILLSGESPFQGDSDDETLALVTAARWEFDDESFQEITDQAKDFISDLLKKDMRQRLSCENALAHPWMAAFVSADPRSTKSLSKQKMKKFLAKQKWKKTGKALLALKRMALLSNKSDGSDSPASPGEDSTLSPEAERALKSLDDQLQCEPRFSQALKDQTQPQGATVHLTCHIQGYPDPEVLWLQGEEPVEESSCVQIKYEEDGRCTLVLSSVGVEDSGVYTCRATNSIGEALCSCKLIVTRVL</sequence>
<dbReference type="PROSITE" id="PS50011">
    <property type="entry name" value="PROTEIN_KINASE_DOM"/>
    <property type="match status" value="1"/>
</dbReference>
<dbReference type="InterPro" id="IPR008271">
    <property type="entry name" value="Ser/Thr_kinase_AS"/>
</dbReference>
<feature type="domain" description="Protein kinase" evidence="11">
    <location>
        <begin position="716"/>
        <end position="971"/>
    </location>
</feature>
<dbReference type="InterPro" id="IPR036179">
    <property type="entry name" value="Ig-like_dom_sf"/>
</dbReference>
<dbReference type="AlphaFoldDB" id="A0A9Q1FR87"/>
<dbReference type="SUPFAM" id="SSF49265">
    <property type="entry name" value="Fibronectin type III"/>
    <property type="match status" value="1"/>
</dbReference>
<keyword evidence="3" id="KW-0963">Cytoplasm</keyword>
<evidence type="ECO:0000256" key="4">
    <source>
        <dbReference type="ARBA" id="ARBA00022737"/>
    </source>
</evidence>
<accession>A0A9Q1FR87</accession>
<dbReference type="GO" id="GO:0030016">
    <property type="term" value="C:myofibril"/>
    <property type="evidence" value="ECO:0007669"/>
    <property type="project" value="UniProtKB-SubCell"/>
</dbReference>
<evidence type="ECO:0000259" key="12">
    <source>
        <dbReference type="PROSITE" id="PS50835"/>
    </source>
</evidence>
<evidence type="ECO:0000256" key="2">
    <source>
        <dbReference type="ARBA" id="ARBA00006692"/>
    </source>
</evidence>
<protein>
    <recommendedName>
        <fullName evidence="16">Myosin light chain kinase, smooth muscle-like</fullName>
    </recommendedName>
</protein>